<dbReference type="InterPro" id="IPR027417">
    <property type="entry name" value="P-loop_NTPase"/>
</dbReference>
<comment type="caution">
    <text evidence="4">The sequence shown here is derived from an EMBL/GenBank/DDBJ whole genome shotgun (WGS) entry which is preliminary data.</text>
</comment>
<dbReference type="PRINTS" id="PR00019">
    <property type="entry name" value="LEURICHRPT"/>
</dbReference>
<dbReference type="SMART" id="SM00364">
    <property type="entry name" value="LRR_BAC"/>
    <property type="match status" value="6"/>
</dbReference>
<keyword evidence="2" id="KW-0677">Repeat</keyword>
<dbReference type="Gene3D" id="3.30.70.270">
    <property type="match status" value="1"/>
</dbReference>
<dbReference type="PANTHER" id="PTHR48051:SF36">
    <property type="entry name" value="CASPASE FAMILY P20 DOMAIN-CONTAINING PROTEIN"/>
    <property type="match status" value="1"/>
</dbReference>
<protein>
    <submittedName>
        <fullName evidence="4">Leucine-rich repeat-containing protein 1</fullName>
    </submittedName>
</protein>
<dbReference type="Gene3D" id="3.80.10.10">
    <property type="entry name" value="Ribonuclease Inhibitor"/>
    <property type="match status" value="2"/>
</dbReference>
<dbReference type="InterPro" id="IPR043128">
    <property type="entry name" value="Rev_trsase/Diguanyl_cyclase"/>
</dbReference>
<evidence type="ECO:0000256" key="2">
    <source>
        <dbReference type="ARBA" id="ARBA00022737"/>
    </source>
</evidence>
<dbReference type="PANTHER" id="PTHR48051">
    <property type="match status" value="1"/>
</dbReference>
<dbReference type="OrthoDB" id="676979at2759"/>
<dbReference type="InterPro" id="IPR001611">
    <property type="entry name" value="Leu-rich_rpt"/>
</dbReference>
<dbReference type="SMART" id="SM00365">
    <property type="entry name" value="LRR_SD22"/>
    <property type="match status" value="7"/>
</dbReference>
<dbReference type="GO" id="GO:0005737">
    <property type="term" value="C:cytoplasm"/>
    <property type="evidence" value="ECO:0007669"/>
    <property type="project" value="TreeGrafter"/>
</dbReference>
<gene>
    <name evidence="4" type="primary">LRRC1</name>
    <name evidence="4" type="ORF">AWC38_SpisGene24198</name>
</gene>
<dbReference type="Pfam" id="PF13855">
    <property type="entry name" value="LRR_8"/>
    <property type="match status" value="3"/>
</dbReference>
<dbReference type="InterPro" id="IPR032675">
    <property type="entry name" value="LRR_dom_sf"/>
</dbReference>
<dbReference type="SUPFAM" id="SSF56672">
    <property type="entry name" value="DNA/RNA polymerases"/>
    <property type="match status" value="1"/>
</dbReference>
<name>A0A2B4R529_STYPI</name>
<dbReference type="EMBL" id="LSMT01001736">
    <property type="protein sequence ID" value="PFX11923.1"/>
    <property type="molecule type" value="Genomic_DNA"/>
</dbReference>
<dbReference type="GO" id="GO:0009966">
    <property type="term" value="P:regulation of signal transduction"/>
    <property type="evidence" value="ECO:0007669"/>
    <property type="project" value="UniProtKB-ARBA"/>
</dbReference>
<reference evidence="5" key="1">
    <citation type="journal article" date="2017" name="bioRxiv">
        <title>Comparative analysis of the genomes of Stylophora pistillata and Acropora digitifera provides evidence for extensive differences between species of corals.</title>
        <authorList>
            <person name="Voolstra C.R."/>
            <person name="Li Y."/>
            <person name="Liew Y.J."/>
            <person name="Baumgarten S."/>
            <person name="Zoccola D."/>
            <person name="Flot J.-F."/>
            <person name="Tambutte S."/>
            <person name="Allemand D."/>
            <person name="Aranda M."/>
        </authorList>
    </citation>
    <scope>NUCLEOTIDE SEQUENCE [LARGE SCALE GENOMIC DNA]</scope>
</reference>
<sequence length="680" mass="76293">MLKRSTVLSDATAPDTGPRTAESEALLSHSPTEADSIIRVAPQLLNPDQEDSVKGHPNISGNDASFDEVTSDCENESSTGPAILQVKVSLGRNISFWHDTGAPEFILSVIEDGYRLPFETFPSGNVLKNNTPSLHYPTFLEEAILELLCSYRVVEVQAPLHVVNLLYVSVQPNGKKRLILDLRYVNRHVTKQRVKYEDWRIALSYFQKGAFMISFDLKSGYHHIDICPDHQTFLGFAWKLSDLVDRQRVQGPAAQLAYKEALKEGYVQVSRGRVILVGQERAGKTSLKKSLLGLPFDPKEQSTEGIEVDPSKCEIDVDQAVKNWQLTRESKTGLVECSKDVSKIVVGRMIGADISQFLKEETTEEGELKLEDEVEDVFKSKQVEEDECFIDILPNNGNEHSTECKGENMQAEPDFPMNEMEFLSKEELRRKMLTSLGGKSLKLSGQSLHELPAALFELTELEKLDLSTNKLTTIPENIRKLNNLVVLDMSTNQLSIFPTSLTQLKKLRWLSIRDNNLTTIPDTIGEMVELEGLGLSDNQLTVLSPAIKQLKKLKGLDIMDNKLTTIPDAIGEMVELEGLWLSGNQLTVLSPAIKQLKKLKWLYISHNNLTTIPDSIGEMVELETLWLSYNQLTVLSPAIKQLKKLKYLYVEGNPFTVEGMRSVMELKDRIYSVSSDIVGE</sequence>
<dbReference type="SMART" id="SM00369">
    <property type="entry name" value="LRR_TYP"/>
    <property type="match status" value="8"/>
</dbReference>
<organism evidence="4 5">
    <name type="scientific">Stylophora pistillata</name>
    <name type="common">Smooth cauliflower coral</name>
    <dbReference type="NCBI Taxonomy" id="50429"/>
    <lineage>
        <taxon>Eukaryota</taxon>
        <taxon>Metazoa</taxon>
        <taxon>Cnidaria</taxon>
        <taxon>Anthozoa</taxon>
        <taxon>Hexacorallia</taxon>
        <taxon>Scleractinia</taxon>
        <taxon>Astrocoeniina</taxon>
        <taxon>Pocilloporidae</taxon>
        <taxon>Stylophora</taxon>
    </lineage>
</organism>
<dbReference type="InterPro" id="IPR003591">
    <property type="entry name" value="Leu-rich_rpt_typical-subtyp"/>
</dbReference>
<accession>A0A2B4R529</accession>
<dbReference type="Pfam" id="PF00560">
    <property type="entry name" value="LRR_1"/>
    <property type="match status" value="1"/>
</dbReference>
<dbReference type="Gene3D" id="3.40.50.300">
    <property type="entry name" value="P-loop containing nucleotide triphosphate hydrolases"/>
    <property type="match status" value="1"/>
</dbReference>
<proteinExistence type="predicted"/>
<feature type="region of interest" description="Disordered" evidence="3">
    <location>
        <begin position="1"/>
        <end position="32"/>
    </location>
</feature>
<dbReference type="AlphaFoldDB" id="A0A2B4R529"/>
<feature type="region of interest" description="Disordered" evidence="3">
    <location>
        <begin position="47"/>
        <end position="73"/>
    </location>
</feature>
<evidence type="ECO:0000313" key="5">
    <source>
        <dbReference type="Proteomes" id="UP000225706"/>
    </source>
</evidence>
<dbReference type="SUPFAM" id="SSF52058">
    <property type="entry name" value="L domain-like"/>
    <property type="match status" value="1"/>
</dbReference>
<evidence type="ECO:0000313" key="4">
    <source>
        <dbReference type="EMBL" id="PFX11923.1"/>
    </source>
</evidence>
<dbReference type="Proteomes" id="UP000225706">
    <property type="component" value="Unassembled WGS sequence"/>
</dbReference>
<dbReference type="STRING" id="50429.A0A2B4R529"/>
<dbReference type="InterPro" id="IPR050216">
    <property type="entry name" value="LRR_domain-containing"/>
</dbReference>
<keyword evidence="5" id="KW-1185">Reference proteome</keyword>
<keyword evidence="1" id="KW-0433">Leucine-rich repeat</keyword>
<evidence type="ECO:0000256" key="3">
    <source>
        <dbReference type="SAM" id="MobiDB-lite"/>
    </source>
</evidence>
<dbReference type="InterPro" id="IPR043502">
    <property type="entry name" value="DNA/RNA_pol_sf"/>
</dbReference>
<evidence type="ECO:0000256" key="1">
    <source>
        <dbReference type="ARBA" id="ARBA00022614"/>
    </source>
</evidence>
<dbReference type="PROSITE" id="PS51450">
    <property type="entry name" value="LRR"/>
    <property type="match status" value="3"/>
</dbReference>
<dbReference type="Gene3D" id="3.10.10.10">
    <property type="entry name" value="HIV Type 1 Reverse Transcriptase, subunit A, domain 1"/>
    <property type="match status" value="1"/>
</dbReference>